<sequence>MPAIRNNQPSPDDALTNIVEGNARKSAVRLHQLRYFVAAVDYGSFRKAATALAIQESSISRRIRDLEDELGASLFVRYAGGVRLTVAGREFLRNARHALRQIDIGVTKVAAVGRAEQGLVKVGIFSSLASGFLFDLLRAFGSRHPKVQVDIIDGSPPEHVAAVRNLNLDVAFITGMPAWDGCEAEHLWCEKVFLVLPDDHPLADKPDLGWADLASERFIVSDGAPGLEIHEYLVARLAGLGRKVEIQTQQVGRDNILSLVAVGQGLTLTSEATTVARFPGITYRELAGEVLPFSMIWSAINDNPACRRLLSLARAASKQA</sequence>
<dbReference type="GO" id="GO:0032993">
    <property type="term" value="C:protein-DNA complex"/>
    <property type="evidence" value="ECO:0007669"/>
    <property type="project" value="TreeGrafter"/>
</dbReference>
<gene>
    <name evidence="6" type="ORF">BES08_14255</name>
</gene>
<evidence type="ECO:0000256" key="1">
    <source>
        <dbReference type="ARBA" id="ARBA00009437"/>
    </source>
</evidence>
<dbReference type="SUPFAM" id="SSF53850">
    <property type="entry name" value="Periplasmic binding protein-like II"/>
    <property type="match status" value="1"/>
</dbReference>
<dbReference type="SUPFAM" id="SSF46785">
    <property type="entry name" value="Winged helix' DNA-binding domain"/>
    <property type="match status" value="1"/>
</dbReference>
<keyword evidence="2" id="KW-0805">Transcription regulation</keyword>
<comment type="similarity">
    <text evidence="1">Belongs to the LysR transcriptional regulatory family.</text>
</comment>
<proteinExistence type="inferred from homology"/>
<protein>
    <submittedName>
        <fullName evidence="6">LysR family transcriptional regulator</fullName>
    </submittedName>
</protein>
<dbReference type="PRINTS" id="PR00039">
    <property type="entry name" value="HTHLYSR"/>
</dbReference>
<feature type="domain" description="HTH lysR-type" evidence="5">
    <location>
        <begin position="28"/>
        <end position="85"/>
    </location>
</feature>
<organism evidence="6 7">
    <name type="scientific">Novosphingobium resinovorum</name>
    <dbReference type="NCBI Taxonomy" id="158500"/>
    <lineage>
        <taxon>Bacteria</taxon>
        <taxon>Pseudomonadati</taxon>
        <taxon>Pseudomonadota</taxon>
        <taxon>Alphaproteobacteria</taxon>
        <taxon>Sphingomonadales</taxon>
        <taxon>Sphingomonadaceae</taxon>
        <taxon>Novosphingobium</taxon>
    </lineage>
</organism>
<dbReference type="EMBL" id="CP017075">
    <property type="protein sequence ID" value="AOR77788.1"/>
    <property type="molecule type" value="Genomic_DNA"/>
</dbReference>
<keyword evidence="4" id="KW-0804">Transcription</keyword>
<name>A0A1D8A6Q0_9SPHN</name>
<dbReference type="InterPro" id="IPR036390">
    <property type="entry name" value="WH_DNA-bd_sf"/>
</dbReference>
<dbReference type="InterPro" id="IPR000847">
    <property type="entry name" value="LysR_HTH_N"/>
</dbReference>
<dbReference type="PANTHER" id="PTHR30346:SF0">
    <property type="entry name" value="HCA OPERON TRANSCRIPTIONAL ACTIVATOR HCAR"/>
    <property type="match status" value="1"/>
</dbReference>
<evidence type="ECO:0000313" key="7">
    <source>
        <dbReference type="Proteomes" id="UP000094626"/>
    </source>
</evidence>
<evidence type="ECO:0000256" key="3">
    <source>
        <dbReference type="ARBA" id="ARBA00023125"/>
    </source>
</evidence>
<dbReference type="CDD" id="cd08414">
    <property type="entry name" value="PBP2_LTTR_aromatics_like"/>
    <property type="match status" value="1"/>
</dbReference>
<dbReference type="AlphaFoldDB" id="A0A1D8A6Q0"/>
<dbReference type="Pfam" id="PF00126">
    <property type="entry name" value="HTH_1"/>
    <property type="match status" value="1"/>
</dbReference>
<dbReference type="InterPro" id="IPR005119">
    <property type="entry name" value="LysR_subst-bd"/>
</dbReference>
<dbReference type="GO" id="GO:0003677">
    <property type="term" value="F:DNA binding"/>
    <property type="evidence" value="ECO:0007669"/>
    <property type="project" value="UniProtKB-KW"/>
</dbReference>
<evidence type="ECO:0000313" key="6">
    <source>
        <dbReference type="EMBL" id="AOR77788.1"/>
    </source>
</evidence>
<dbReference type="PANTHER" id="PTHR30346">
    <property type="entry name" value="TRANSCRIPTIONAL DUAL REGULATOR HCAR-RELATED"/>
    <property type="match status" value="1"/>
</dbReference>
<evidence type="ECO:0000256" key="2">
    <source>
        <dbReference type="ARBA" id="ARBA00023015"/>
    </source>
</evidence>
<dbReference type="Proteomes" id="UP000094626">
    <property type="component" value="Chromosome"/>
</dbReference>
<dbReference type="Pfam" id="PF03466">
    <property type="entry name" value="LysR_substrate"/>
    <property type="match status" value="1"/>
</dbReference>
<dbReference type="OrthoDB" id="7216893at2"/>
<dbReference type="Gene3D" id="3.40.190.10">
    <property type="entry name" value="Periplasmic binding protein-like II"/>
    <property type="match status" value="2"/>
</dbReference>
<keyword evidence="3" id="KW-0238">DNA-binding</keyword>
<dbReference type="RefSeq" id="WP_069708695.1">
    <property type="nucleotide sequence ID" value="NZ_CP017075.1"/>
</dbReference>
<accession>A0A1D8A6Q0</accession>
<keyword evidence="7" id="KW-1185">Reference proteome</keyword>
<reference evidence="7" key="1">
    <citation type="journal article" date="2017" name="J. Biotechnol.">
        <title>Complete genome sequence of Novosphingobium resinovorum SA1, a versatile xenobiotic-degrading bacterium capable of utilizing sulfanilic acid.</title>
        <authorList>
            <person name="Hegedus B."/>
            <person name="Kos P.B."/>
            <person name="Balint B."/>
            <person name="Maroti G."/>
            <person name="Gan H.M."/>
            <person name="Perei K."/>
            <person name="Rakhely G."/>
        </authorList>
    </citation>
    <scope>NUCLEOTIDE SEQUENCE [LARGE SCALE GENOMIC DNA]</scope>
    <source>
        <strain evidence="7">SA1</strain>
    </source>
</reference>
<dbReference type="GO" id="GO:0003700">
    <property type="term" value="F:DNA-binding transcription factor activity"/>
    <property type="evidence" value="ECO:0007669"/>
    <property type="project" value="InterPro"/>
</dbReference>
<evidence type="ECO:0000259" key="5">
    <source>
        <dbReference type="PROSITE" id="PS50931"/>
    </source>
</evidence>
<dbReference type="InterPro" id="IPR036388">
    <property type="entry name" value="WH-like_DNA-bd_sf"/>
</dbReference>
<dbReference type="PROSITE" id="PS50931">
    <property type="entry name" value="HTH_LYSR"/>
    <property type="match status" value="1"/>
</dbReference>
<evidence type="ECO:0000256" key="4">
    <source>
        <dbReference type="ARBA" id="ARBA00023163"/>
    </source>
</evidence>
<dbReference type="Gene3D" id="1.10.10.10">
    <property type="entry name" value="Winged helix-like DNA-binding domain superfamily/Winged helix DNA-binding domain"/>
    <property type="match status" value="1"/>
</dbReference>
<dbReference type="KEGG" id="nre:BES08_14255"/>
<dbReference type="FunFam" id="1.10.10.10:FF:000001">
    <property type="entry name" value="LysR family transcriptional regulator"/>
    <property type="match status" value="1"/>
</dbReference>